<protein>
    <recommendedName>
        <fullName evidence="2">Heterokaryon incompatibility domain-containing protein</fullName>
    </recommendedName>
</protein>
<evidence type="ECO:0000313" key="4">
    <source>
        <dbReference type="Proteomes" id="UP001586593"/>
    </source>
</evidence>
<proteinExistence type="predicted"/>
<dbReference type="Pfam" id="PF06985">
    <property type="entry name" value="HET"/>
    <property type="match status" value="1"/>
</dbReference>
<dbReference type="Pfam" id="PF26639">
    <property type="entry name" value="Het-6_barrel"/>
    <property type="match status" value="1"/>
</dbReference>
<feature type="domain" description="Heterokaryon incompatibility" evidence="2">
    <location>
        <begin position="150"/>
        <end position="298"/>
    </location>
</feature>
<dbReference type="EMBL" id="JAZHXJ010000215">
    <property type="protein sequence ID" value="KAL1868441.1"/>
    <property type="molecule type" value="Genomic_DNA"/>
</dbReference>
<dbReference type="InterPro" id="IPR010730">
    <property type="entry name" value="HET"/>
</dbReference>
<accession>A0ABR3WXN9</accession>
<name>A0ABR3WXN9_9PEZI</name>
<dbReference type="Proteomes" id="UP001586593">
    <property type="component" value="Unassembled WGS sequence"/>
</dbReference>
<reference evidence="3 4" key="1">
    <citation type="journal article" date="2024" name="Commun. Biol.">
        <title>Comparative genomic analysis of thermophilic fungi reveals convergent evolutionary adaptations and gene losses.</title>
        <authorList>
            <person name="Steindorff A.S."/>
            <person name="Aguilar-Pontes M.V."/>
            <person name="Robinson A.J."/>
            <person name="Andreopoulos B."/>
            <person name="LaButti K."/>
            <person name="Kuo A."/>
            <person name="Mondo S."/>
            <person name="Riley R."/>
            <person name="Otillar R."/>
            <person name="Haridas S."/>
            <person name="Lipzen A."/>
            <person name="Grimwood J."/>
            <person name="Schmutz J."/>
            <person name="Clum A."/>
            <person name="Reid I.D."/>
            <person name="Moisan M.C."/>
            <person name="Butler G."/>
            <person name="Nguyen T.T.M."/>
            <person name="Dewar K."/>
            <person name="Conant G."/>
            <person name="Drula E."/>
            <person name="Henrissat B."/>
            <person name="Hansel C."/>
            <person name="Singer S."/>
            <person name="Hutchinson M.I."/>
            <person name="de Vries R.P."/>
            <person name="Natvig D.O."/>
            <person name="Powell A.J."/>
            <person name="Tsang A."/>
            <person name="Grigoriev I.V."/>
        </authorList>
    </citation>
    <scope>NUCLEOTIDE SEQUENCE [LARGE SCALE GENOMIC DNA]</scope>
    <source>
        <strain evidence="3 4">ATCC 24622</strain>
    </source>
</reference>
<evidence type="ECO:0000313" key="3">
    <source>
        <dbReference type="EMBL" id="KAL1868441.1"/>
    </source>
</evidence>
<evidence type="ECO:0000259" key="2">
    <source>
        <dbReference type="Pfam" id="PF06985"/>
    </source>
</evidence>
<evidence type="ECO:0000256" key="1">
    <source>
        <dbReference type="SAM" id="MobiDB-lite"/>
    </source>
</evidence>
<dbReference type="PANTHER" id="PTHR24148:SF64">
    <property type="entry name" value="HETEROKARYON INCOMPATIBILITY DOMAIN-CONTAINING PROTEIN"/>
    <property type="match status" value="1"/>
</dbReference>
<organism evidence="3 4">
    <name type="scientific">Phialemonium thermophilum</name>
    <dbReference type="NCBI Taxonomy" id="223376"/>
    <lineage>
        <taxon>Eukaryota</taxon>
        <taxon>Fungi</taxon>
        <taxon>Dikarya</taxon>
        <taxon>Ascomycota</taxon>
        <taxon>Pezizomycotina</taxon>
        <taxon>Sordariomycetes</taxon>
        <taxon>Sordariomycetidae</taxon>
        <taxon>Cephalothecales</taxon>
        <taxon>Cephalothecaceae</taxon>
        <taxon>Phialemonium</taxon>
    </lineage>
</organism>
<sequence length="757" mass="83885">MSVFSSLAEIQYRPLQRDVDEIRLLRVHDQDGPLVRCSLEYHSLNDYKDVRYPSEFSNGTKLKAWVAAQEARTSDNSLRQVAAKVYRVRNTLENIGSENKTLQRLNAFGKKVKKQVKSGESVGHIGKSLVDELVSGSLFAQGGSDDNRGFLALSYTWGDPRDTEKIVVDGKVVDVGRNLEAALRTFRDHPDLLDGCGIWVDQLCINQNDTKEKNRQVKRMRRIYKIARRVLIWLGPEADGSDVAIRTLYRIFADSVDWMARGSNNENVNKLLGDDFARQAVDSLLSRPYFQRLWVLQELAAKGGNALMVCGSQRIPWALVRRSAFILATYYALSVAALPDEATGDEHAHVTAKPGPSEGGSDEDEDERSGADAARVDDIVSALAQSDMQRVLAISDALLNRRDSTLNCLLSALYLGTSSKCVNDRDRIYGMLALLPREVVAAVQPDYSLAVRTVYEDFSKTVIQCTESLDFIHMGTCRDPRHDGATDGPDTCPSWVQDWRISRRRVVGDFDMSNTAVDASLDAKAEVEFPADGLLSCKGVLFDVLGAPLSAEGDPARAASHMRSPLDGCSRTEARVSLHKTLIMFGPRDRLLQGAKETLFAVAWRDDPSQQPFEDWLAAHGTHALERFEEFRQSHAQFRVGDLAFRELFRQPSESLGDVDKVRTGLRYAVPLLARRKLTHTQGGFVGFAPTEARDGDAIFVLAGSTFPVLLRPDSCGELGMSRYRVVGEVYVDGIMGGEVMKLAKKGVCPTTQVVLC</sequence>
<feature type="region of interest" description="Disordered" evidence="1">
    <location>
        <begin position="345"/>
        <end position="371"/>
    </location>
</feature>
<keyword evidence="4" id="KW-1185">Reference proteome</keyword>
<gene>
    <name evidence="3" type="ORF">VTK73DRAFT_3649</name>
</gene>
<dbReference type="InterPro" id="IPR052895">
    <property type="entry name" value="HetReg/Transcr_Mod"/>
</dbReference>
<dbReference type="PANTHER" id="PTHR24148">
    <property type="entry name" value="ANKYRIN REPEAT DOMAIN-CONTAINING PROTEIN 39 HOMOLOG-RELATED"/>
    <property type="match status" value="1"/>
</dbReference>
<comment type="caution">
    <text evidence="3">The sequence shown here is derived from an EMBL/GenBank/DDBJ whole genome shotgun (WGS) entry which is preliminary data.</text>
</comment>